<dbReference type="NCBIfam" id="TIGR00741">
    <property type="entry name" value="yfiA"/>
    <property type="match status" value="1"/>
</dbReference>
<dbReference type="Proteomes" id="UP000228767">
    <property type="component" value="Unassembled WGS sequence"/>
</dbReference>
<comment type="caution">
    <text evidence="1">The sequence shown here is derived from an EMBL/GenBank/DDBJ whole genome shotgun (WGS) entry which is preliminary data.</text>
</comment>
<reference evidence="1 2" key="1">
    <citation type="submission" date="2017-09" db="EMBL/GenBank/DDBJ databases">
        <title>Depth-based differentiation of microbial function through sediment-hosted aquifers and enrichment of novel symbionts in the deep terrestrial subsurface.</title>
        <authorList>
            <person name="Probst A.J."/>
            <person name="Ladd B."/>
            <person name="Jarett J.K."/>
            <person name="Geller-Mcgrath D.E."/>
            <person name="Sieber C.M."/>
            <person name="Emerson J.B."/>
            <person name="Anantharaman K."/>
            <person name="Thomas B.C."/>
            <person name="Malmstrom R."/>
            <person name="Stieglmeier M."/>
            <person name="Klingl A."/>
            <person name="Woyke T."/>
            <person name="Ryan C.M."/>
            <person name="Banfield J.F."/>
        </authorList>
    </citation>
    <scope>NUCLEOTIDE SEQUENCE [LARGE SCALE GENOMIC DNA]</scope>
    <source>
        <strain evidence="1">CG10_big_fil_rev_8_21_14_0_10_51_16</strain>
    </source>
</reference>
<dbReference type="SUPFAM" id="SSF69754">
    <property type="entry name" value="Ribosome binding protein Y (YfiA homologue)"/>
    <property type="match status" value="1"/>
</dbReference>
<protein>
    <submittedName>
        <fullName evidence="1">Ribosomal subunit interface protein</fullName>
    </submittedName>
</protein>
<accession>A0A2H0RE13</accession>
<proteinExistence type="predicted"/>
<gene>
    <name evidence="1" type="primary">raiA</name>
    <name evidence="1" type="ORF">COV10_02640</name>
</gene>
<dbReference type="EMBL" id="PCYI01000019">
    <property type="protein sequence ID" value="PIR44758.1"/>
    <property type="molecule type" value="Genomic_DNA"/>
</dbReference>
<dbReference type="Gene3D" id="3.30.160.100">
    <property type="entry name" value="Ribosome hibernation promotion factor-like"/>
    <property type="match status" value="1"/>
</dbReference>
<organism evidence="1 2">
    <name type="scientific">Candidatus Vogelbacteria bacterium CG10_big_fil_rev_8_21_14_0_10_51_16</name>
    <dbReference type="NCBI Taxonomy" id="1975045"/>
    <lineage>
        <taxon>Bacteria</taxon>
        <taxon>Candidatus Vogeliibacteriota</taxon>
    </lineage>
</organism>
<sequence length="124" mass="14099">MNINIVAKQMALTPAIAEYTEKKLRTLRKYLGIEDGPALAKVELGKVSRRHQHGDHFKAEVHLSAWRKTFSASSTGSDLYAELDKVKDELVGELVSFKAQRTTKSRMGERKLKEILHHVRSKRS</sequence>
<dbReference type="AlphaFoldDB" id="A0A2H0RE13"/>
<evidence type="ECO:0000313" key="2">
    <source>
        <dbReference type="Proteomes" id="UP000228767"/>
    </source>
</evidence>
<name>A0A2H0RE13_9BACT</name>
<dbReference type="InterPro" id="IPR003489">
    <property type="entry name" value="RHF/RaiA"/>
</dbReference>
<evidence type="ECO:0000313" key="1">
    <source>
        <dbReference type="EMBL" id="PIR44758.1"/>
    </source>
</evidence>
<dbReference type="Pfam" id="PF02482">
    <property type="entry name" value="Ribosomal_S30AE"/>
    <property type="match status" value="1"/>
</dbReference>
<dbReference type="InterPro" id="IPR036567">
    <property type="entry name" value="RHF-like"/>
</dbReference>